<dbReference type="Pfam" id="PF26138">
    <property type="entry name" value="DUF8040"/>
    <property type="match status" value="1"/>
</dbReference>
<dbReference type="EMBL" id="JBBWWQ010000007">
    <property type="protein sequence ID" value="KAK8942674.1"/>
    <property type="molecule type" value="Genomic_DNA"/>
</dbReference>
<evidence type="ECO:0000313" key="2">
    <source>
        <dbReference type="EMBL" id="KAK8942674.1"/>
    </source>
</evidence>
<organism evidence="2 3">
    <name type="scientific">Platanthera zijinensis</name>
    <dbReference type="NCBI Taxonomy" id="2320716"/>
    <lineage>
        <taxon>Eukaryota</taxon>
        <taxon>Viridiplantae</taxon>
        <taxon>Streptophyta</taxon>
        <taxon>Embryophyta</taxon>
        <taxon>Tracheophyta</taxon>
        <taxon>Spermatophyta</taxon>
        <taxon>Magnoliopsida</taxon>
        <taxon>Liliopsida</taxon>
        <taxon>Asparagales</taxon>
        <taxon>Orchidaceae</taxon>
        <taxon>Orchidoideae</taxon>
        <taxon>Orchideae</taxon>
        <taxon>Orchidinae</taxon>
        <taxon>Platanthera</taxon>
    </lineage>
</organism>
<dbReference type="AlphaFoldDB" id="A0AAP0G7N0"/>
<feature type="domain" description="DUF8040" evidence="1">
    <location>
        <begin position="2"/>
        <end position="59"/>
    </location>
</feature>
<name>A0AAP0G7N0_9ASPA</name>
<reference evidence="2 3" key="1">
    <citation type="journal article" date="2022" name="Nat. Plants">
        <title>Genomes of leafy and leafless Platanthera orchids illuminate the evolution of mycoheterotrophy.</title>
        <authorList>
            <person name="Li M.H."/>
            <person name="Liu K.W."/>
            <person name="Li Z."/>
            <person name="Lu H.C."/>
            <person name="Ye Q.L."/>
            <person name="Zhang D."/>
            <person name="Wang J.Y."/>
            <person name="Li Y.F."/>
            <person name="Zhong Z.M."/>
            <person name="Liu X."/>
            <person name="Yu X."/>
            <person name="Liu D.K."/>
            <person name="Tu X.D."/>
            <person name="Liu B."/>
            <person name="Hao Y."/>
            <person name="Liao X.Y."/>
            <person name="Jiang Y.T."/>
            <person name="Sun W.H."/>
            <person name="Chen J."/>
            <person name="Chen Y.Q."/>
            <person name="Ai Y."/>
            <person name="Zhai J.W."/>
            <person name="Wu S.S."/>
            <person name="Zhou Z."/>
            <person name="Hsiao Y.Y."/>
            <person name="Wu W.L."/>
            <person name="Chen Y.Y."/>
            <person name="Lin Y.F."/>
            <person name="Hsu J.L."/>
            <person name="Li C.Y."/>
            <person name="Wang Z.W."/>
            <person name="Zhao X."/>
            <person name="Zhong W.Y."/>
            <person name="Ma X.K."/>
            <person name="Ma L."/>
            <person name="Huang J."/>
            <person name="Chen G.Z."/>
            <person name="Huang M.Z."/>
            <person name="Huang L."/>
            <person name="Peng D.H."/>
            <person name="Luo Y.B."/>
            <person name="Zou S.Q."/>
            <person name="Chen S.P."/>
            <person name="Lan S."/>
            <person name="Tsai W.C."/>
            <person name="Van de Peer Y."/>
            <person name="Liu Z.J."/>
        </authorList>
    </citation>
    <scope>NUCLEOTIDE SEQUENCE [LARGE SCALE GENOMIC DNA]</scope>
    <source>
        <strain evidence="2">Lor287</strain>
    </source>
</reference>
<accession>A0AAP0G7N0</accession>
<sequence length="68" mass="7837">MLEQNNGLQGSRRTTSREVLTITLYVLSHNECIRKASERFQHSTETASRYFSVGIRALVCYSPGRRIF</sequence>
<gene>
    <name evidence="2" type="ORF">KSP39_PZI009518</name>
</gene>
<dbReference type="InterPro" id="IPR058353">
    <property type="entry name" value="DUF8040"/>
</dbReference>
<comment type="caution">
    <text evidence="2">The sequence shown here is derived from an EMBL/GenBank/DDBJ whole genome shotgun (WGS) entry which is preliminary data.</text>
</comment>
<evidence type="ECO:0000313" key="3">
    <source>
        <dbReference type="Proteomes" id="UP001418222"/>
    </source>
</evidence>
<dbReference type="Proteomes" id="UP001418222">
    <property type="component" value="Unassembled WGS sequence"/>
</dbReference>
<evidence type="ECO:0000259" key="1">
    <source>
        <dbReference type="Pfam" id="PF26138"/>
    </source>
</evidence>
<keyword evidence="3" id="KW-1185">Reference proteome</keyword>
<protein>
    <recommendedName>
        <fullName evidence="1">DUF8040 domain-containing protein</fullName>
    </recommendedName>
</protein>
<proteinExistence type="predicted"/>